<comment type="function">
    <text evidence="9">Guanine nucleotide-binding proteins (G proteins) are involved as a modulator or transducer in various transmembrane signaling systems. The beta and gamma chains are required for the GTPase activity, for replacement of GDP by GTP, and for G protein-effector interaction.</text>
</comment>
<dbReference type="SMART" id="SM00224">
    <property type="entry name" value="GGL"/>
    <property type="match status" value="1"/>
</dbReference>
<evidence type="ECO:0000256" key="1">
    <source>
        <dbReference type="ARBA" id="ARBA00004342"/>
    </source>
</evidence>
<dbReference type="GO" id="GO:0005834">
    <property type="term" value="C:heterotrimeric G-protein complex"/>
    <property type="evidence" value="ECO:0007669"/>
    <property type="project" value="InterPro"/>
</dbReference>
<keyword evidence="5 9" id="KW-0472">Membrane</keyword>
<dbReference type="GeneID" id="103023645"/>
<dbReference type="OrthoDB" id="9933679at2759"/>
<dbReference type="EMBL" id="JAICCE010000003">
    <property type="protein sequence ID" value="KAG9279793.1"/>
    <property type="molecule type" value="Genomic_DNA"/>
</dbReference>
<dbReference type="OMA" id="CEEVMEY"/>
<sequence>MPVINVDDLTDLDKAKMEVTQLKVEVKLEREKVSKCCEEVMEYIQAGVEEDILVKGISEEKNPFKEKGGCVIC</sequence>
<dbReference type="GO" id="GO:0007186">
    <property type="term" value="P:G protein-coupled receptor signaling pathway"/>
    <property type="evidence" value="ECO:0007669"/>
    <property type="project" value="InterPro"/>
</dbReference>
<evidence type="ECO:0000313" key="14">
    <source>
        <dbReference type="Proteomes" id="UP000752171"/>
    </source>
</evidence>
<dbReference type="PRINTS" id="PR00321">
    <property type="entry name" value="GPROTEING"/>
</dbReference>
<keyword evidence="8" id="KW-0636">Prenylation</keyword>
<dbReference type="Pfam" id="PF00631">
    <property type="entry name" value="G-gamma"/>
    <property type="match status" value="1"/>
</dbReference>
<dbReference type="PROSITE" id="PS50058">
    <property type="entry name" value="G_PROTEIN_GAMMA"/>
    <property type="match status" value="1"/>
</dbReference>
<keyword evidence="3 9" id="KW-1003">Cell membrane</keyword>
<dbReference type="Proteomes" id="UP000694621">
    <property type="component" value="Unplaced"/>
</dbReference>
<dbReference type="GO" id="GO:0031681">
    <property type="term" value="F:G-protein beta-subunit binding"/>
    <property type="evidence" value="ECO:0007669"/>
    <property type="project" value="InterPro"/>
</dbReference>
<evidence type="ECO:0000256" key="8">
    <source>
        <dbReference type="ARBA" id="ARBA00023289"/>
    </source>
</evidence>
<keyword evidence="4" id="KW-0488">Methylation</keyword>
<comment type="similarity">
    <text evidence="2 9">Belongs to the G protein gamma family.</text>
</comment>
<evidence type="ECO:0000256" key="3">
    <source>
        <dbReference type="ARBA" id="ARBA00022475"/>
    </source>
</evidence>
<evidence type="ECO:0000313" key="11">
    <source>
        <dbReference type="EMBL" id="KAG9279793.1"/>
    </source>
</evidence>
<protein>
    <recommendedName>
        <fullName evidence="9">Guanine nucleotide-binding protein subunit gamma</fullName>
    </recommendedName>
</protein>
<evidence type="ECO:0000256" key="7">
    <source>
        <dbReference type="ARBA" id="ARBA00023288"/>
    </source>
</evidence>
<evidence type="ECO:0000256" key="2">
    <source>
        <dbReference type="ARBA" id="ARBA00007431"/>
    </source>
</evidence>
<gene>
    <name evidence="12" type="primary">gngt1</name>
    <name evidence="11" type="synonym">GNGT1</name>
    <name evidence="11" type="ORF">AMEX_G5345</name>
</gene>
<dbReference type="AlphaFoldDB" id="A0A8B9K5E1"/>
<evidence type="ECO:0000256" key="4">
    <source>
        <dbReference type="ARBA" id="ARBA00022481"/>
    </source>
</evidence>
<keyword evidence="6 9" id="KW-0807">Transducer</keyword>
<dbReference type="PANTHER" id="PTHR13809">
    <property type="entry name" value="GUANINE NUCLEOTIDE-BINDING PROTEIN GAMMA SUBUNIT"/>
    <property type="match status" value="1"/>
</dbReference>
<dbReference type="InterPro" id="IPR036284">
    <property type="entry name" value="GGL_sf"/>
</dbReference>
<dbReference type="SUPFAM" id="SSF48670">
    <property type="entry name" value="Transducin (heterotrimeric G protein), gamma chain"/>
    <property type="match status" value="1"/>
</dbReference>
<accession>A0A8B9K5E1</accession>
<evidence type="ECO:0000259" key="10">
    <source>
        <dbReference type="PROSITE" id="PS50058"/>
    </source>
</evidence>
<reference evidence="12" key="2">
    <citation type="submission" date="2025-05" db="UniProtKB">
        <authorList>
            <consortium name="Ensembl"/>
        </authorList>
    </citation>
    <scope>IDENTIFICATION</scope>
</reference>
<evidence type="ECO:0000256" key="9">
    <source>
        <dbReference type="RuleBase" id="RU004973"/>
    </source>
</evidence>
<comment type="subunit">
    <text evidence="9">G proteins are composed of 3 units; alpha, beta and gamma.</text>
</comment>
<name>A0A8B9K5E1_ASTMX</name>
<dbReference type="InterPro" id="IPR015898">
    <property type="entry name" value="G-protein_gamma-like_dom"/>
</dbReference>
<organism evidence="12 13">
    <name type="scientific">Astyanax mexicanus</name>
    <name type="common">Blind cave fish</name>
    <name type="synonym">Astyanax fasciatus mexicanus</name>
    <dbReference type="NCBI Taxonomy" id="7994"/>
    <lineage>
        <taxon>Eukaryota</taxon>
        <taxon>Metazoa</taxon>
        <taxon>Chordata</taxon>
        <taxon>Craniata</taxon>
        <taxon>Vertebrata</taxon>
        <taxon>Euteleostomi</taxon>
        <taxon>Actinopterygii</taxon>
        <taxon>Neopterygii</taxon>
        <taxon>Teleostei</taxon>
        <taxon>Ostariophysi</taxon>
        <taxon>Characiformes</taxon>
        <taxon>Characoidei</taxon>
        <taxon>Acestrorhamphidae</taxon>
        <taxon>Acestrorhamphinae</taxon>
        <taxon>Astyanax</taxon>
    </lineage>
</organism>
<evidence type="ECO:0000313" key="12">
    <source>
        <dbReference type="Ensembl" id="ENSAMXP00005030911.1"/>
    </source>
</evidence>
<comment type="subcellular location">
    <subcellularLocation>
        <location evidence="1 9">Cell membrane</location>
        <topology evidence="1 9">Lipid-anchor</topology>
        <orientation evidence="1 9">Cytoplasmic side</orientation>
    </subcellularLocation>
</comment>
<evidence type="ECO:0000256" key="5">
    <source>
        <dbReference type="ARBA" id="ARBA00023136"/>
    </source>
</evidence>
<dbReference type="Gene3D" id="4.10.260.10">
    <property type="entry name" value="Transducin (heterotrimeric G protein), gamma chain"/>
    <property type="match status" value="1"/>
</dbReference>
<proteinExistence type="inferred from homology"/>
<keyword evidence="7 9" id="KW-0449">Lipoprotein</keyword>
<dbReference type="FunFam" id="4.10.260.10:FF:000001">
    <property type="entry name" value="Guanine nucleotide-binding protein subunit gamma"/>
    <property type="match status" value="1"/>
</dbReference>
<reference evidence="11 14" key="1">
    <citation type="submission" date="2021-07" db="EMBL/GenBank/DDBJ databases">
        <authorList>
            <person name="Imarazene B."/>
            <person name="Zahm M."/>
            <person name="Klopp C."/>
            <person name="Cabau C."/>
            <person name="Beille S."/>
            <person name="Jouanno E."/>
            <person name="Castinel A."/>
            <person name="Lluch J."/>
            <person name="Gil L."/>
            <person name="Kuchtly C."/>
            <person name="Lopez Roques C."/>
            <person name="Donnadieu C."/>
            <person name="Parrinello H."/>
            <person name="Journot L."/>
            <person name="Du K."/>
            <person name="Schartl M."/>
            <person name="Retaux S."/>
            <person name="Guiguen Y."/>
        </authorList>
    </citation>
    <scope>NUCLEOTIDE SEQUENCE [LARGE SCALE GENOMIC DNA]</scope>
    <source>
        <strain evidence="11">Pach_M1</strain>
        <tissue evidence="11">Testis</tissue>
    </source>
</reference>
<dbReference type="Ensembl" id="ENSAMXT00005033826.1">
    <property type="protein sequence ID" value="ENSAMXP00005030911.1"/>
    <property type="gene ID" value="ENSAMXG00005015154.1"/>
</dbReference>
<dbReference type="RefSeq" id="XP_007259867.1">
    <property type="nucleotide sequence ID" value="XM_007259805.4"/>
</dbReference>
<dbReference type="InterPro" id="IPR001770">
    <property type="entry name" value="G-protein_gamma"/>
</dbReference>
<evidence type="ECO:0000313" key="13">
    <source>
        <dbReference type="Proteomes" id="UP000694621"/>
    </source>
</evidence>
<dbReference type="CDD" id="cd00068">
    <property type="entry name" value="GGL"/>
    <property type="match status" value="1"/>
</dbReference>
<feature type="domain" description="G protein gamma" evidence="10">
    <location>
        <begin position="5"/>
        <end position="73"/>
    </location>
</feature>
<evidence type="ECO:0000256" key="6">
    <source>
        <dbReference type="ARBA" id="ARBA00023224"/>
    </source>
</evidence>
<dbReference type="Proteomes" id="UP000752171">
    <property type="component" value="Unassembled WGS sequence"/>
</dbReference>
<dbReference type="CTD" id="2792"/>
<dbReference type="SMART" id="SM01224">
    <property type="entry name" value="G_gamma"/>
    <property type="match status" value="1"/>
</dbReference>
<dbReference type="KEGG" id="amex:103023645"/>